<sequence length="95" mass="10427">MEGGKKSGRLKVEEGLVSALHHPVAICSDPDVILTKRTPLRPPRADSLQPTGSHGELYNRSPRRHINNRPAMDERTAGICGSMSSGPDTRYQRPL</sequence>
<feature type="region of interest" description="Disordered" evidence="1">
    <location>
        <begin position="37"/>
        <end position="95"/>
    </location>
</feature>
<protein>
    <submittedName>
        <fullName evidence="2">Uncharacterized protein</fullName>
    </submittedName>
</protein>
<dbReference type="EMBL" id="SRLO01000323">
    <property type="protein sequence ID" value="TNN61003.1"/>
    <property type="molecule type" value="Genomic_DNA"/>
</dbReference>
<dbReference type="AlphaFoldDB" id="A0A4Z2H7M1"/>
<organism evidence="2 3">
    <name type="scientific">Liparis tanakae</name>
    <name type="common">Tanaka's snailfish</name>
    <dbReference type="NCBI Taxonomy" id="230148"/>
    <lineage>
        <taxon>Eukaryota</taxon>
        <taxon>Metazoa</taxon>
        <taxon>Chordata</taxon>
        <taxon>Craniata</taxon>
        <taxon>Vertebrata</taxon>
        <taxon>Euteleostomi</taxon>
        <taxon>Actinopterygii</taxon>
        <taxon>Neopterygii</taxon>
        <taxon>Teleostei</taxon>
        <taxon>Neoteleostei</taxon>
        <taxon>Acanthomorphata</taxon>
        <taxon>Eupercaria</taxon>
        <taxon>Perciformes</taxon>
        <taxon>Cottioidei</taxon>
        <taxon>Cottales</taxon>
        <taxon>Liparidae</taxon>
        <taxon>Liparis</taxon>
    </lineage>
</organism>
<evidence type="ECO:0000313" key="2">
    <source>
        <dbReference type="EMBL" id="TNN61003.1"/>
    </source>
</evidence>
<accession>A0A4Z2H7M1</accession>
<name>A0A4Z2H7M1_9TELE</name>
<evidence type="ECO:0000313" key="3">
    <source>
        <dbReference type="Proteomes" id="UP000314294"/>
    </source>
</evidence>
<reference evidence="2 3" key="1">
    <citation type="submission" date="2019-03" db="EMBL/GenBank/DDBJ databases">
        <title>First draft genome of Liparis tanakae, snailfish: a comprehensive survey of snailfish specific genes.</title>
        <authorList>
            <person name="Kim W."/>
            <person name="Song I."/>
            <person name="Jeong J.-H."/>
            <person name="Kim D."/>
            <person name="Kim S."/>
            <person name="Ryu S."/>
            <person name="Song J.Y."/>
            <person name="Lee S.K."/>
        </authorList>
    </citation>
    <scope>NUCLEOTIDE SEQUENCE [LARGE SCALE GENOMIC DNA]</scope>
    <source>
        <tissue evidence="2">Muscle</tissue>
    </source>
</reference>
<proteinExistence type="predicted"/>
<gene>
    <name evidence="2" type="ORF">EYF80_028781</name>
</gene>
<keyword evidence="3" id="KW-1185">Reference proteome</keyword>
<comment type="caution">
    <text evidence="2">The sequence shown here is derived from an EMBL/GenBank/DDBJ whole genome shotgun (WGS) entry which is preliminary data.</text>
</comment>
<dbReference type="Proteomes" id="UP000314294">
    <property type="component" value="Unassembled WGS sequence"/>
</dbReference>
<evidence type="ECO:0000256" key="1">
    <source>
        <dbReference type="SAM" id="MobiDB-lite"/>
    </source>
</evidence>